<feature type="domain" description="Autophagy-related protein 11 C-terminal" evidence="5">
    <location>
        <begin position="1"/>
        <end position="79"/>
    </location>
</feature>
<dbReference type="GO" id="GO:0019901">
    <property type="term" value="F:protein kinase binding"/>
    <property type="evidence" value="ECO:0007669"/>
    <property type="project" value="TreeGrafter"/>
</dbReference>
<dbReference type="GO" id="GO:0005774">
    <property type="term" value="C:vacuolar membrane"/>
    <property type="evidence" value="ECO:0007669"/>
    <property type="project" value="UniProtKB-SubCell"/>
</dbReference>
<accession>A0AAD5S5Y3</accession>
<dbReference type="Pfam" id="PF10377">
    <property type="entry name" value="ATG11"/>
    <property type="match status" value="1"/>
</dbReference>
<keyword evidence="4" id="KW-0472">Membrane</keyword>
<keyword evidence="2 4" id="KW-0072">Autophagy</keyword>
<dbReference type="GO" id="GO:0034517">
    <property type="term" value="P:ribophagy"/>
    <property type="evidence" value="ECO:0007669"/>
    <property type="project" value="TreeGrafter"/>
</dbReference>
<dbReference type="GO" id="GO:0060090">
    <property type="term" value="F:molecular adaptor activity"/>
    <property type="evidence" value="ECO:0007669"/>
    <property type="project" value="TreeGrafter"/>
</dbReference>
<feature type="non-terminal residue" evidence="6">
    <location>
        <position position="1"/>
    </location>
</feature>
<reference evidence="6" key="1">
    <citation type="submission" date="2020-05" db="EMBL/GenBank/DDBJ databases">
        <title>Phylogenomic resolution of chytrid fungi.</title>
        <authorList>
            <person name="Stajich J.E."/>
            <person name="Amses K."/>
            <person name="Simmons R."/>
            <person name="Seto K."/>
            <person name="Myers J."/>
            <person name="Bonds A."/>
            <person name="Quandt C.A."/>
            <person name="Barry K."/>
            <person name="Liu P."/>
            <person name="Grigoriev I."/>
            <person name="Longcore J.E."/>
            <person name="James T.Y."/>
        </authorList>
    </citation>
    <scope>NUCLEOTIDE SEQUENCE</scope>
    <source>
        <strain evidence="6">JEL0318</strain>
    </source>
</reference>
<keyword evidence="7" id="KW-1185">Reference proteome</keyword>
<dbReference type="EMBL" id="JADGJD010001403">
    <property type="protein sequence ID" value="KAJ3042672.1"/>
    <property type="molecule type" value="Genomic_DNA"/>
</dbReference>
<sequence>FGVGDLALFLPTKNPGVWAAFNVNSPHHFLLPAESEEFKTSMINRDWILARLTQIDAFVADSPQSNPFGLETGCRYWVCKGSRWEGMPVGVAGRRREVRKK</sequence>
<proteinExistence type="inferred from homology"/>
<keyword evidence="4" id="KW-0813">Transport</keyword>
<dbReference type="InterPro" id="IPR019460">
    <property type="entry name" value="Atg11_C"/>
</dbReference>
<dbReference type="GO" id="GO:1903599">
    <property type="term" value="P:positive regulation of autophagy of mitochondrion"/>
    <property type="evidence" value="ECO:0007669"/>
    <property type="project" value="UniProtKB-UniRule"/>
</dbReference>
<comment type="similarity">
    <text evidence="1 4">Belongs to the ATG11 family.</text>
</comment>
<dbReference type="GO" id="GO:0000045">
    <property type="term" value="P:autophagosome assembly"/>
    <property type="evidence" value="ECO:0007669"/>
    <property type="project" value="UniProtKB-UniRule"/>
</dbReference>
<comment type="subunit">
    <text evidence="4">Homodimer.</text>
</comment>
<evidence type="ECO:0000256" key="3">
    <source>
        <dbReference type="ARBA" id="ARBA00023054"/>
    </source>
</evidence>
<dbReference type="InterPro" id="IPR040040">
    <property type="entry name" value="ATG11"/>
</dbReference>
<dbReference type="GO" id="GO:0034045">
    <property type="term" value="C:phagophore assembly site membrane"/>
    <property type="evidence" value="ECO:0007669"/>
    <property type="project" value="UniProtKB-SubCell"/>
</dbReference>
<protein>
    <recommendedName>
        <fullName evidence="4">Autophagy-related protein 11</fullName>
    </recommendedName>
</protein>
<keyword evidence="3" id="KW-0175">Coiled coil</keyword>
<evidence type="ECO:0000256" key="2">
    <source>
        <dbReference type="ARBA" id="ARBA00023006"/>
    </source>
</evidence>
<dbReference type="GO" id="GO:1990316">
    <property type="term" value="C:Atg1/ULK1 kinase complex"/>
    <property type="evidence" value="ECO:0007669"/>
    <property type="project" value="TreeGrafter"/>
</dbReference>
<comment type="function">
    <text evidence="4">Involved in cytoplasm to vacuole transport (Cvt), pexophagy, mitophagy and nucleophagy. Recruits mitochondria for their selective degradation via autophagy (mitophagy) during starvation. Works as scaffold proteins that recruit ATG proteins to the pre-autophagosome (PAS), the site of vesicle/autophagosome formation. Required for the Cvt vesicles completion.</text>
</comment>
<dbReference type="GO" id="GO:0000422">
    <property type="term" value="P:autophagy of mitochondrion"/>
    <property type="evidence" value="ECO:0007669"/>
    <property type="project" value="TreeGrafter"/>
</dbReference>
<dbReference type="PANTHER" id="PTHR13222">
    <property type="entry name" value="RB1-INDUCIBLE COILED-COIL"/>
    <property type="match status" value="1"/>
</dbReference>
<evidence type="ECO:0000256" key="1">
    <source>
        <dbReference type="ARBA" id="ARBA00009729"/>
    </source>
</evidence>
<dbReference type="PANTHER" id="PTHR13222:SF1">
    <property type="entry name" value="RB1-INDUCIBLE COILED-COIL PROTEIN 1"/>
    <property type="match status" value="1"/>
</dbReference>
<evidence type="ECO:0000313" key="7">
    <source>
        <dbReference type="Proteomes" id="UP001212841"/>
    </source>
</evidence>
<dbReference type="GO" id="GO:0034727">
    <property type="term" value="P:piecemeal microautophagy of the nucleus"/>
    <property type="evidence" value="ECO:0007669"/>
    <property type="project" value="TreeGrafter"/>
</dbReference>
<comment type="caution">
    <text evidence="6">The sequence shown here is derived from an EMBL/GenBank/DDBJ whole genome shotgun (WGS) entry which is preliminary data.</text>
</comment>
<dbReference type="AlphaFoldDB" id="A0AAD5S5Y3"/>
<keyword evidence="4" id="KW-0653">Protein transport</keyword>
<gene>
    <name evidence="6" type="primary">ATG11_1</name>
    <name evidence="6" type="ORF">HK097_001959</name>
</gene>
<evidence type="ECO:0000259" key="5">
    <source>
        <dbReference type="Pfam" id="PF10377"/>
    </source>
</evidence>
<evidence type="ECO:0000313" key="6">
    <source>
        <dbReference type="EMBL" id="KAJ3042672.1"/>
    </source>
</evidence>
<evidence type="ECO:0000256" key="4">
    <source>
        <dbReference type="RuleBase" id="RU367075"/>
    </source>
</evidence>
<dbReference type="GO" id="GO:0061709">
    <property type="term" value="P:reticulophagy"/>
    <property type="evidence" value="ECO:0007669"/>
    <property type="project" value="TreeGrafter"/>
</dbReference>
<organism evidence="6 7">
    <name type="scientific">Rhizophlyctis rosea</name>
    <dbReference type="NCBI Taxonomy" id="64517"/>
    <lineage>
        <taxon>Eukaryota</taxon>
        <taxon>Fungi</taxon>
        <taxon>Fungi incertae sedis</taxon>
        <taxon>Chytridiomycota</taxon>
        <taxon>Chytridiomycota incertae sedis</taxon>
        <taxon>Chytridiomycetes</taxon>
        <taxon>Rhizophlyctidales</taxon>
        <taxon>Rhizophlyctidaceae</taxon>
        <taxon>Rhizophlyctis</taxon>
    </lineage>
</organism>
<dbReference type="Proteomes" id="UP001212841">
    <property type="component" value="Unassembled WGS sequence"/>
</dbReference>
<keyword evidence="4" id="KW-0926">Vacuole</keyword>
<dbReference type="GO" id="GO:0015031">
    <property type="term" value="P:protein transport"/>
    <property type="evidence" value="ECO:0007669"/>
    <property type="project" value="UniProtKB-KW"/>
</dbReference>
<name>A0AAD5S5Y3_9FUNG</name>
<comment type="subcellular location">
    <subcellularLocation>
        <location evidence="4">Preautophagosomal structure membrane</location>
        <topology evidence="4">Peripheral membrane protein</topology>
    </subcellularLocation>
    <subcellularLocation>
        <location evidence="4">Vacuole membrane</location>
        <topology evidence="4">Peripheral membrane protein</topology>
    </subcellularLocation>
    <text evidence="4">During pexophagy, accumulates in the vacuolar membrane region, where the peroxisomes contact the vacuole.</text>
</comment>